<dbReference type="STRING" id="35752.SAMN05421541_104259"/>
<evidence type="ECO:0000313" key="1">
    <source>
        <dbReference type="EMBL" id="SFE89026.1"/>
    </source>
</evidence>
<organism evidence="1 2">
    <name type="scientific">Actinoplanes philippinensis</name>
    <dbReference type="NCBI Taxonomy" id="35752"/>
    <lineage>
        <taxon>Bacteria</taxon>
        <taxon>Bacillati</taxon>
        <taxon>Actinomycetota</taxon>
        <taxon>Actinomycetes</taxon>
        <taxon>Micromonosporales</taxon>
        <taxon>Micromonosporaceae</taxon>
        <taxon>Actinoplanes</taxon>
    </lineage>
</organism>
<dbReference type="OrthoDB" id="3393036at2"/>
<sequence>MNGAGHRPDRATYNCVACEKPWPCDPARDHLLDSSPNAVQLSMRLWTELEHAAGPLRDEPPAALFDRFLKWARLDS</sequence>
<accession>A0A1I2E8U3</accession>
<dbReference type="EMBL" id="FONV01000004">
    <property type="protein sequence ID" value="SFE89026.1"/>
    <property type="molecule type" value="Genomic_DNA"/>
</dbReference>
<reference evidence="1 2" key="1">
    <citation type="submission" date="2016-10" db="EMBL/GenBank/DDBJ databases">
        <authorList>
            <person name="de Groot N.N."/>
        </authorList>
    </citation>
    <scope>NUCLEOTIDE SEQUENCE [LARGE SCALE GENOMIC DNA]</scope>
    <source>
        <strain evidence="1 2">DSM 43019</strain>
    </source>
</reference>
<keyword evidence="2" id="KW-1185">Reference proteome</keyword>
<proteinExistence type="predicted"/>
<dbReference type="Proteomes" id="UP000199645">
    <property type="component" value="Unassembled WGS sequence"/>
</dbReference>
<name>A0A1I2E8U3_9ACTN</name>
<protein>
    <recommendedName>
        <fullName evidence="3">Flavin reductase</fullName>
    </recommendedName>
</protein>
<dbReference type="AlphaFoldDB" id="A0A1I2E8U3"/>
<gene>
    <name evidence="1" type="ORF">SAMN05421541_104259</name>
</gene>
<evidence type="ECO:0000313" key="2">
    <source>
        <dbReference type="Proteomes" id="UP000199645"/>
    </source>
</evidence>
<dbReference type="RefSeq" id="WP_093612953.1">
    <property type="nucleotide sequence ID" value="NZ_BOMT01000033.1"/>
</dbReference>
<evidence type="ECO:0008006" key="3">
    <source>
        <dbReference type="Google" id="ProtNLM"/>
    </source>
</evidence>